<evidence type="ECO:0000313" key="1">
    <source>
        <dbReference type="EMBL" id="KAK7284789.1"/>
    </source>
</evidence>
<name>A0AAN9IRD7_CLITE</name>
<dbReference type="AlphaFoldDB" id="A0AAN9IRD7"/>
<accession>A0AAN9IRD7</accession>
<keyword evidence="2" id="KW-1185">Reference proteome</keyword>
<sequence>MSLISTPQVESIIQFSPLPQHVEEGHNQIEVKEPCIERFDWETIAIMLRLALVGMLLVGLALSQRQLNQPTFVPTPPKFFLDSLHIPHFKVSEGEVSAAWDVTLTISNVMNNSNINILRLEAEINYMQNETLAMITPLMPEYELQREVFFLEGEGLKSLHWRLSTTGWEENQPIVDDIVVQAIAEDMQRGVTRFGLHMKVMGKVQFGDGWVAPFAMFPTCNNMEVKFLGNDQQGKAATMTDPKRRECIGRIEWESVSDSID</sequence>
<evidence type="ECO:0000313" key="2">
    <source>
        <dbReference type="Proteomes" id="UP001359559"/>
    </source>
</evidence>
<organism evidence="1 2">
    <name type="scientific">Clitoria ternatea</name>
    <name type="common">Butterfly pea</name>
    <dbReference type="NCBI Taxonomy" id="43366"/>
    <lineage>
        <taxon>Eukaryota</taxon>
        <taxon>Viridiplantae</taxon>
        <taxon>Streptophyta</taxon>
        <taxon>Embryophyta</taxon>
        <taxon>Tracheophyta</taxon>
        <taxon>Spermatophyta</taxon>
        <taxon>Magnoliopsida</taxon>
        <taxon>eudicotyledons</taxon>
        <taxon>Gunneridae</taxon>
        <taxon>Pentapetalae</taxon>
        <taxon>rosids</taxon>
        <taxon>fabids</taxon>
        <taxon>Fabales</taxon>
        <taxon>Fabaceae</taxon>
        <taxon>Papilionoideae</taxon>
        <taxon>50 kb inversion clade</taxon>
        <taxon>NPAAA clade</taxon>
        <taxon>indigoferoid/millettioid clade</taxon>
        <taxon>Phaseoleae</taxon>
        <taxon>Clitoria</taxon>
    </lineage>
</organism>
<comment type="caution">
    <text evidence="1">The sequence shown here is derived from an EMBL/GenBank/DDBJ whole genome shotgun (WGS) entry which is preliminary data.</text>
</comment>
<protein>
    <submittedName>
        <fullName evidence="1">Uncharacterized protein</fullName>
    </submittedName>
</protein>
<reference evidence="1 2" key="1">
    <citation type="submission" date="2024-01" db="EMBL/GenBank/DDBJ databases">
        <title>The genomes of 5 underutilized Papilionoideae crops provide insights into root nodulation and disease resistance.</title>
        <authorList>
            <person name="Yuan L."/>
        </authorList>
    </citation>
    <scope>NUCLEOTIDE SEQUENCE [LARGE SCALE GENOMIC DNA]</scope>
    <source>
        <strain evidence="1">LY-2023</strain>
        <tissue evidence="1">Leaf</tissue>
    </source>
</reference>
<dbReference type="EMBL" id="JAYKXN010000005">
    <property type="protein sequence ID" value="KAK7284789.1"/>
    <property type="molecule type" value="Genomic_DNA"/>
</dbReference>
<gene>
    <name evidence="1" type="ORF">RJT34_19542</name>
</gene>
<proteinExistence type="predicted"/>
<dbReference type="Proteomes" id="UP001359559">
    <property type="component" value="Unassembled WGS sequence"/>
</dbReference>